<dbReference type="Pfam" id="PF12625">
    <property type="entry name" value="Arabinose_bd"/>
    <property type="match status" value="1"/>
</dbReference>
<evidence type="ECO:0000256" key="2">
    <source>
        <dbReference type="ARBA" id="ARBA00023125"/>
    </source>
</evidence>
<dbReference type="SUPFAM" id="SSF46689">
    <property type="entry name" value="Homeodomain-like"/>
    <property type="match status" value="1"/>
</dbReference>
<dbReference type="EMBL" id="JANYMP010000004">
    <property type="protein sequence ID" value="MCS7477377.1"/>
    <property type="molecule type" value="Genomic_DNA"/>
</dbReference>
<dbReference type="InterPro" id="IPR032687">
    <property type="entry name" value="AraC-type_N"/>
</dbReference>
<evidence type="ECO:0000256" key="3">
    <source>
        <dbReference type="ARBA" id="ARBA00023163"/>
    </source>
</evidence>
<keyword evidence="3" id="KW-0804">Transcription</keyword>
<keyword evidence="1" id="KW-0805">Transcription regulation</keyword>
<name>A0A9X3AEK1_9PSEU</name>
<dbReference type="PANTHER" id="PTHR47894:SF1">
    <property type="entry name" value="HTH-TYPE TRANSCRIPTIONAL REGULATOR VQSM"/>
    <property type="match status" value="1"/>
</dbReference>
<dbReference type="SMART" id="SM00342">
    <property type="entry name" value="HTH_ARAC"/>
    <property type="match status" value="1"/>
</dbReference>
<dbReference type="GO" id="GO:0003700">
    <property type="term" value="F:DNA-binding transcription factor activity"/>
    <property type="evidence" value="ECO:0007669"/>
    <property type="project" value="InterPro"/>
</dbReference>
<sequence>MTSLAEPVIGHWDFPRSVAGVALLVRFGAEHGLDAGTLLADSGISPAALSDPVAEVAAAQELRVVRTLAELMPDAGPALGGRYHVTTFGILGYAFISSPTVLDAVNVALRYLDLSFTFSIPRASLADDRVLIELDDSALPTPVARFLVERDLAAIHTVIGELLPGGVPLLAVDFAFPEPSDVTGHERVFGQLPRFGRPTTVAAYDSAFLYRPLPQADPHTVAACEAQCRELVARRRARAGIAHEVRELLSRPGAIGVGMDHVARELAVSTRTLRRRLAESGTSFQELLDEVREVLAQELLTTLAVEDVALRLGYAEASSFIHAFKRWKGVTPAAYARRA</sequence>
<dbReference type="RefSeq" id="WP_259622883.1">
    <property type="nucleotide sequence ID" value="NZ_JANYMP010000004.1"/>
</dbReference>
<dbReference type="InterPro" id="IPR018060">
    <property type="entry name" value="HTH_AraC"/>
</dbReference>
<dbReference type="GO" id="GO:0000976">
    <property type="term" value="F:transcription cis-regulatory region binding"/>
    <property type="evidence" value="ECO:0007669"/>
    <property type="project" value="TreeGrafter"/>
</dbReference>
<dbReference type="InterPro" id="IPR009057">
    <property type="entry name" value="Homeodomain-like_sf"/>
</dbReference>
<comment type="caution">
    <text evidence="5">The sequence shown here is derived from an EMBL/GenBank/DDBJ whole genome shotgun (WGS) entry which is preliminary data.</text>
</comment>
<proteinExistence type="predicted"/>
<evidence type="ECO:0000259" key="4">
    <source>
        <dbReference type="PROSITE" id="PS01124"/>
    </source>
</evidence>
<evidence type="ECO:0000256" key="1">
    <source>
        <dbReference type="ARBA" id="ARBA00023015"/>
    </source>
</evidence>
<feature type="domain" description="HTH araC/xylS-type" evidence="4">
    <location>
        <begin position="239"/>
        <end position="338"/>
    </location>
</feature>
<dbReference type="InterPro" id="IPR020449">
    <property type="entry name" value="Tscrpt_reg_AraC-type_HTH"/>
</dbReference>
<dbReference type="PROSITE" id="PS01124">
    <property type="entry name" value="HTH_ARAC_FAMILY_2"/>
    <property type="match status" value="1"/>
</dbReference>
<gene>
    <name evidence="5" type="ORF">NZH93_10985</name>
</gene>
<keyword evidence="2" id="KW-0238">DNA-binding</keyword>
<dbReference type="Pfam" id="PF12833">
    <property type="entry name" value="HTH_18"/>
    <property type="match status" value="1"/>
</dbReference>
<accession>A0A9X3AEK1</accession>
<evidence type="ECO:0000313" key="6">
    <source>
        <dbReference type="Proteomes" id="UP001141259"/>
    </source>
</evidence>
<dbReference type="PRINTS" id="PR00032">
    <property type="entry name" value="HTHARAC"/>
</dbReference>
<dbReference type="PANTHER" id="PTHR47894">
    <property type="entry name" value="HTH-TYPE TRANSCRIPTIONAL REGULATOR GADX"/>
    <property type="match status" value="1"/>
</dbReference>
<dbReference type="GO" id="GO:0005829">
    <property type="term" value="C:cytosol"/>
    <property type="evidence" value="ECO:0007669"/>
    <property type="project" value="TreeGrafter"/>
</dbReference>
<evidence type="ECO:0000313" key="5">
    <source>
        <dbReference type="EMBL" id="MCS7477377.1"/>
    </source>
</evidence>
<dbReference type="AlphaFoldDB" id="A0A9X3AEK1"/>
<organism evidence="5 6">
    <name type="scientific">Umezawaea endophytica</name>
    <dbReference type="NCBI Taxonomy" id="1654476"/>
    <lineage>
        <taxon>Bacteria</taxon>
        <taxon>Bacillati</taxon>
        <taxon>Actinomycetota</taxon>
        <taxon>Actinomycetes</taxon>
        <taxon>Pseudonocardiales</taxon>
        <taxon>Pseudonocardiaceae</taxon>
        <taxon>Umezawaea</taxon>
    </lineage>
</organism>
<keyword evidence="6" id="KW-1185">Reference proteome</keyword>
<dbReference type="Gene3D" id="1.10.10.60">
    <property type="entry name" value="Homeodomain-like"/>
    <property type="match status" value="1"/>
</dbReference>
<protein>
    <submittedName>
        <fullName evidence="5">AraC family transcriptional regulator</fullName>
    </submittedName>
</protein>
<dbReference type="Proteomes" id="UP001141259">
    <property type="component" value="Unassembled WGS sequence"/>
</dbReference>
<reference evidence="5" key="1">
    <citation type="submission" date="2022-08" db="EMBL/GenBank/DDBJ databases">
        <authorList>
            <person name="Tistechok S."/>
            <person name="Samborskyy M."/>
            <person name="Roman I."/>
        </authorList>
    </citation>
    <scope>NUCLEOTIDE SEQUENCE</scope>
    <source>
        <strain evidence="5">DSM 103496</strain>
    </source>
</reference>